<reference evidence="2" key="1">
    <citation type="submission" date="2018-05" db="EMBL/GenBank/DDBJ databases">
        <authorList>
            <person name="Lanie J.A."/>
            <person name="Ng W.-L."/>
            <person name="Kazmierczak K.M."/>
            <person name="Andrzejewski T.M."/>
            <person name="Davidsen T.M."/>
            <person name="Wayne K.J."/>
            <person name="Tettelin H."/>
            <person name="Glass J.I."/>
            <person name="Rusch D."/>
            <person name="Podicherti R."/>
            <person name="Tsui H.-C.T."/>
            <person name="Winkler M.E."/>
        </authorList>
    </citation>
    <scope>NUCLEOTIDE SEQUENCE</scope>
</reference>
<dbReference type="EMBL" id="UINC01201921">
    <property type="protein sequence ID" value="SVE21481.1"/>
    <property type="molecule type" value="Genomic_DNA"/>
</dbReference>
<dbReference type="Pfam" id="PF07883">
    <property type="entry name" value="Cupin_2"/>
    <property type="match status" value="1"/>
</dbReference>
<evidence type="ECO:0000313" key="2">
    <source>
        <dbReference type="EMBL" id="SVE21481.1"/>
    </source>
</evidence>
<dbReference type="CDD" id="cd06981">
    <property type="entry name" value="cupin_reut_a1446"/>
    <property type="match status" value="1"/>
</dbReference>
<gene>
    <name evidence="2" type="ORF">METZ01_LOCUS474335</name>
</gene>
<dbReference type="AlphaFoldDB" id="A0A383BNR6"/>
<feature type="domain" description="Cupin type-2" evidence="1">
    <location>
        <begin position="41"/>
        <end position="110"/>
    </location>
</feature>
<dbReference type="InterPro" id="IPR014710">
    <property type="entry name" value="RmlC-like_jellyroll"/>
</dbReference>
<dbReference type="SUPFAM" id="SSF51182">
    <property type="entry name" value="RmlC-like cupins"/>
    <property type="match status" value="1"/>
</dbReference>
<protein>
    <recommendedName>
        <fullName evidence="1">Cupin type-2 domain-containing protein</fullName>
    </recommendedName>
</protein>
<dbReference type="Gene3D" id="2.60.120.10">
    <property type="entry name" value="Jelly Rolls"/>
    <property type="match status" value="1"/>
</dbReference>
<organism evidence="2">
    <name type="scientific">marine metagenome</name>
    <dbReference type="NCBI Taxonomy" id="408172"/>
    <lineage>
        <taxon>unclassified sequences</taxon>
        <taxon>metagenomes</taxon>
        <taxon>ecological metagenomes</taxon>
    </lineage>
</organism>
<accession>A0A383BNR6</accession>
<name>A0A383BNR6_9ZZZZ</name>
<dbReference type="InterPro" id="IPR013096">
    <property type="entry name" value="Cupin_2"/>
</dbReference>
<sequence length="117" mass="12948">MSASTMRPGHILAGLQPRRQEERFDTLLETPGLRVERIVSPPGHSMPADEWLDQDRDEFVLVLQGRGASVVDGREGEIVLNPGDYLRLPAGVRHRVAWTDAHGPTAWLAIHHEAVGT</sequence>
<proteinExistence type="predicted"/>
<dbReference type="InterPro" id="IPR011051">
    <property type="entry name" value="RmlC_Cupin_sf"/>
</dbReference>
<evidence type="ECO:0000259" key="1">
    <source>
        <dbReference type="Pfam" id="PF07883"/>
    </source>
</evidence>